<accession>A0A1H8S7K2</accession>
<dbReference type="GO" id="GO:0046872">
    <property type="term" value="F:metal ion binding"/>
    <property type="evidence" value="ECO:0007669"/>
    <property type="project" value="UniProtKB-KW"/>
</dbReference>
<evidence type="ECO:0000256" key="2">
    <source>
        <dbReference type="ARBA" id="ARBA00022723"/>
    </source>
</evidence>
<dbReference type="Gene3D" id="3.40.190.80">
    <property type="match status" value="1"/>
</dbReference>
<evidence type="ECO:0000256" key="1">
    <source>
        <dbReference type="ARBA" id="ARBA00001946"/>
    </source>
</evidence>
<protein>
    <submittedName>
        <fullName evidence="6">Myo-inositol-1(Or 4)-monophosphatase</fullName>
    </submittedName>
</protein>
<dbReference type="STRING" id="872970.SAMN04488134_1127"/>
<dbReference type="AlphaFoldDB" id="A0A1H8S7K2"/>
<dbReference type="EMBL" id="FODJ01000012">
    <property type="protein sequence ID" value="SEO74133.1"/>
    <property type="molecule type" value="Genomic_DNA"/>
</dbReference>
<comment type="cofactor">
    <cofactor evidence="1 5">
        <name>Mg(2+)</name>
        <dbReference type="ChEBI" id="CHEBI:18420"/>
    </cofactor>
</comment>
<evidence type="ECO:0000256" key="5">
    <source>
        <dbReference type="PIRSR" id="PIRSR600760-2"/>
    </source>
</evidence>
<dbReference type="InterPro" id="IPR020583">
    <property type="entry name" value="Inositol_monoP_metal-BS"/>
</dbReference>
<feature type="binding site" evidence="5">
    <location>
        <position position="216"/>
    </location>
    <ligand>
        <name>Mg(2+)</name>
        <dbReference type="ChEBI" id="CHEBI:18420"/>
        <label>1</label>
        <note>catalytic</note>
    </ligand>
</feature>
<dbReference type="Proteomes" id="UP000199300">
    <property type="component" value="Unassembled WGS sequence"/>
</dbReference>
<dbReference type="GO" id="GO:0008934">
    <property type="term" value="F:inositol monophosphate 1-phosphatase activity"/>
    <property type="evidence" value="ECO:0007669"/>
    <property type="project" value="TreeGrafter"/>
</dbReference>
<dbReference type="PRINTS" id="PR00377">
    <property type="entry name" value="IMPHPHTASES"/>
</dbReference>
<dbReference type="PANTHER" id="PTHR20854">
    <property type="entry name" value="INOSITOL MONOPHOSPHATASE"/>
    <property type="match status" value="1"/>
</dbReference>
<feature type="binding site" evidence="5">
    <location>
        <position position="88"/>
    </location>
    <ligand>
        <name>Mg(2+)</name>
        <dbReference type="ChEBI" id="CHEBI:18420"/>
        <label>1</label>
        <note>catalytic</note>
    </ligand>
</feature>
<dbReference type="GO" id="GO:0007165">
    <property type="term" value="P:signal transduction"/>
    <property type="evidence" value="ECO:0007669"/>
    <property type="project" value="TreeGrafter"/>
</dbReference>
<keyword evidence="2 5" id="KW-0479">Metal-binding</keyword>
<dbReference type="FunFam" id="3.30.540.10:FF:000003">
    <property type="entry name" value="Inositol-1-monophosphatase"/>
    <property type="match status" value="1"/>
</dbReference>
<keyword evidence="7" id="KW-1185">Reference proteome</keyword>
<dbReference type="PANTHER" id="PTHR20854:SF4">
    <property type="entry name" value="INOSITOL-1-MONOPHOSPHATASE-RELATED"/>
    <property type="match status" value="1"/>
</dbReference>
<feature type="binding site" evidence="5">
    <location>
        <position position="68"/>
    </location>
    <ligand>
        <name>Mg(2+)</name>
        <dbReference type="ChEBI" id="CHEBI:18420"/>
        <label>1</label>
        <note>catalytic</note>
    </ligand>
</feature>
<feature type="binding site" evidence="5">
    <location>
        <position position="91"/>
    </location>
    <ligand>
        <name>Mg(2+)</name>
        <dbReference type="ChEBI" id="CHEBI:18420"/>
        <label>1</label>
        <note>catalytic</note>
    </ligand>
</feature>
<keyword evidence="4 5" id="KW-0460">Magnesium</keyword>
<sequence>MVEQAIYQHAKQWAFEAGEILRQAVKGELTVEYKTSAADLVTEKDKEIEQFFLDKINTHYPEHFLLGEEGVQQQQTYQPEDEIVWLVDPIDGTTNFVHTKSNFSISVAVYIKGKPTVGVIYDPIKDEMFHVLAGQGLYVDEEKVPAVATNKQMEEALFCLNHLWLAPNDDLNEQPLQQMVREIRGFRCIGSAALELAYVATGRMDGAIYNGLGAWDFGAAYVMLKEQGIACTTLKGEEVYPFGHATLITASKKLHQQVLANYIELKH</sequence>
<feature type="binding site" evidence="5">
    <location>
        <position position="90"/>
    </location>
    <ligand>
        <name>Mg(2+)</name>
        <dbReference type="ChEBI" id="CHEBI:18420"/>
        <label>2</label>
    </ligand>
</feature>
<dbReference type="Pfam" id="PF00459">
    <property type="entry name" value="Inositol_P"/>
    <property type="match status" value="1"/>
</dbReference>
<dbReference type="SUPFAM" id="SSF56655">
    <property type="entry name" value="Carbohydrate phosphatase"/>
    <property type="match status" value="1"/>
</dbReference>
<dbReference type="Gene3D" id="3.30.540.10">
    <property type="entry name" value="Fructose-1,6-Bisphosphatase, subunit A, domain 1"/>
    <property type="match status" value="1"/>
</dbReference>
<organism evidence="6 7">
    <name type="scientific">Amphibacillus marinus</name>
    <dbReference type="NCBI Taxonomy" id="872970"/>
    <lineage>
        <taxon>Bacteria</taxon>
        <taxon>Bacillati</taxon>
        <taxon>Bacillota</taxon>
        <taxon>Bacilli</taxon>
        <taxon>Bacillales</taxon>
        <taxon>Bacillaceae</taxon>
        <taxon>Amphibacillus</taxon>
    </lineage>
</organism>
<dbReference type="CDD" id="cd01637">
    <property type="entry name" value="IMPase_like"/>
    <property type="match status" value="1"/>
</dbReference>
<evidence type="ECO:0000313" key="6">
    <source>
        <dbReference type="EMBL" id="SEO74133.1"/>
    </source>
</evidence>
<evidence type="ECO:0000256" key="4">
    <source>
        <dbReference type="ARBA" id="ARBA00022842"/>
    </source>
</evidence>
<evidence type="ECO:0000313" key="7">
    <source>
        <dbReference type="Proteomes" id="UP000199300"/>
    </source>
</evidence>
<name>A0A1H8S7K2_9BACI</name>
<dbReference type="PROSITE" id="PS00629">
    <property type="entry name" value="IMP_1"/>
    <property type="match status" value="1"/>
</dbReference>
<dbReference type="GO" id="GO:0006020">
    <property type="term" value="P:inositol metabolic process"/>
    <property type="evidence" value="ECO:0007669"/>
    <property type="project" value="TreeGrafter"/>
</dbReference>
<gene>
    <name evidence="6" type="ORF">SAMN04488134_1127</name>
</gene>
<dbReference type="RefSeq" id="WP_091499805.1">
    <property type="nucleotide sequence ID" value="NZ_FODJ01000012.1"/>
</dbReference>
<dbReference type="OrthoDB" id="9772456at2"/>
<proteinExistence type="predicted"/>
<dbReference type="InterPro" id="IPR000760">
    <property type="entry name" value="Inositol_monophosphatase-like"/>
</dbReference>
<keyword evidence="3" id="KW-0378">Hydrolase</keyword>
<evidence type="ECO:0000256" key="3">
    <source>
        <dbReference type="ARBA" id="ARBA00022801"/>
    </source>
</evidence>
<reference evidence="6 7" key="1">
    <citation type="submission" date="2016-10" db="EMBL/GenBank/DDBJ databases">
        <authorList>
            <person name="de Groot N.N."/>
        </authorList>
    </citation>
    <scope>NUCLEOTIDE SEQUENCE [LARGE SCALE GENOMIC DNA]</scope>
    <source>
        <strain evidence="6 7">CGMCC 1.10434</strain>
    </source>
</reference>